<evidence type="ECO:0000259" key="2">
    <source>
        <dbReference type="Pfam" id="PF01507"/>
    </source>
</evidence>
<proteinExistence type="predicted"/>
<dbReference type="PANTHER" id="PTHR43196">
    <property type="entry name" value="SULFATE ADENYLYLTRANSFERASE SUBUNIT 2"/>
    <property type="match status" value="1"/>
</dbReference>
<feature type="domain" description="Phosphoadenosine phosphosulphate reductase" evidence="2">
    <location>
        <begin position="46"/>
        <end position="229"/>
    </location>
</feature>
<dbReference type="InterPro" id="IPR002500">
    <property type="entry name" value="PAPS_reduct_dom"/>
</dbReference>
<comment type="caution">
    <text evidence="3">The sequence shown here is derived from an EMBL/GenBank/DDBJ whole genome shotgun (WGS) entry which is preliminary data.</text>
</comment>
<dbReference type="OrthoDB" id="9774475at2"/>
<dbReference type="EMBL" id="PVLV01000085">
    <property type="protein sequence ID" value="PRH80008.1"/>
    <property type="molecule type" value="Genomic_DNA"/>
</dbReference>
<dbReference type="SUPFAM" id="SSF52402">
    <property type="entry name" value="Adenine nucleotide alpha hydrolases-like"/>
    <property type="match status" value="1"/>
</dbReference>
<name>A0A2S9Q038_9ACTN</name>
<dbReference type="GO" id="GO:0016740">
    <property type="term" value="F:transferase activity"/>
    <property type="evidence" value="ECO:0007669"/>
    <property type="project" value="UniProtKB-KW"/>
</dbReference>
<dbReference type="RefSeq" id="WP_105867839.1">
    <property type="nucleotide sequence ID" value="NZ_PVLV01000085.1"/>
</dbReference>
<sequence length="532" mass="60972">MSTIPLQLGITPVRRKPFDGRPLEEVIAKLSDEVRELYTADQVPWVIGYSGGKDSTAVLQLVWNAIAALPAEQRTKTVHVISTDTLVENPVVAAWVTTSLETMEKAAAKQGLPIEPHRLTPEIKDTFWVNLIGRGYPAPRPKFRWCTERLKIKPSNSFIRNVVAAHGEAIMVLGIRKTESQARARAMEKHEKRRVRDRLSPNANLPNSLVYSPVEDWTNDDVWEYLMQKPNPWGYNNQDLLTMYQGASGDGECPLVVDSTTPSCGSSRFGCWTCTLVEQDKSMSAMIQNDEEKEWMRPLLDLRDKLDAPFGYFEEGEEGLPAGRKLPYPRPDQPARDFRRMNGRVMVYTRRTDGEEVPIHGPYLQKFRQDWLKDLLDAQTWIRANAPEHVKNIELITLDELHEIRRIWVFDKHEVEDSLPRIYKESTGEDFPGGPLDEQLVMGADEMELLKELCGDDDLHYDMVRELLSVERKYRTMSRRAGLFQALETAVKKGYYEDSADAIDFAQRKNKWREESQTHLTLDEETNIDAPA</sequence>
<dbReference type="PANTHER" id="PTHR43196:SF2">
    <property type="entry name" value="PHOSPHOADENOSINE PHOSPHOSULFATE REDUCTASE"/>
    <property type="match status" value="1"/>
</dbReference>
<organism evidence="3 4">
    <name type="scientific">Streptomyces solincola</name>
    <dbReference type="NCBI Taxonomy" id="2100817"/>
    <lineage>
        <taxon>Bacteria</taxon>
        <taxon>Bacillati</taxon>
        <taxon>Actinomycetota</taxon>
        <taxon>Actinomycetes</taxon>
        <taxon>Kitasatosporales</taxon>
        <taxon>Streptomycetaceae</taxon>
        <taxon>Streptomyces</taxon>
    </lineage>
</organism>
<dbReference type="InterPro" id="IPR050128">
    <property type="entry name" value="Sulfate_adenylyltrnsfr_sub2"/>
</dbReference>
<protein>
    <submittedName>
        <fullName evidence="3">DNA phosphorothioation system sulfurtransferase DndC</fullName>
    </submittedName>
</protein>
<feature type="region of interest" description="Disordered" evidence="1">
    <location>
        <begin position="315"/>
        <end position="335"/>
    </location>
</feature>
<dbReference type="Pfam" id="PF01507">
    <property type="entry name" value="PAPS_reduct"/>
    <property type="match status" value="1"/>
</dbReference>
<reference evidence="3 4" key="1">
    <citation type="submission" date="2018-03" db="EMBL/GenBank/DDBJ databases">
        <title>Novel Streptomyces sp. from soil.</title>
        <authorList>
            <person name="Tan G.Y.A."/>
            <person name="Lee Z.Y."/>
        </authorList>
    </citation>
    <scope>NUCLEOTIDE SEQUENCE [LARGE SCALE GENOMIC DNA]</scope>
    <source>
        <strain evidence="3 4">ST5x</strain>
    </source>
</reference>
<accession>A0A2S9Q038</accession>
<keyword evidence="4" id="KW-1185">Reference proteome</keyword>
<dbReference type="NCBIfam" id="TIGR03183">
    <property type="entry name" value="DNA_S_dndC"/>
    <property type="match status" value="1"/>
</dbReference>
<evidence type="ECO:0000256" key="1">
    <source>
        <dbReference type="SAM" id="MobiDB-lite"/>
    </source>
</evidence>
<dbReference type="InterPro" id="IPR017598">
    <property type="entry name" value="SulphurTrfase_DndC"/>
</dbReference>
<dbReference type="InterPro" id="IPR014729">
    <property type="entry name" value="Rossmann-like_a/b/a_fold"/>
</dbReference>
<dbReference type="NCBIfam" id="NF005316">
    <property type="entry name" value="PRK06850.1"/>
    <property type="match status" value="1"/>
</dbReference>
<evidence type="ECO:0000313" key="4">
    <source>
        <dbReference type="Proteomes" id="UP000239322"/>
    </source>
</evidence>
<gene>
    <name evidence="3" type="primary">dndC</name>
    <name evidence="3" type="ORF">C6N75_06250</name>
</gene>
<evidence type="ECO:0000313" key="3">
    <source>
        <dbReference type="EMBL" id="PRH80008.1"/>
    </source>
</evidence>
<dbReference type="Gene3D" id="3.40.50.620">
    <property type="entry name" value="HUPs"/>
    <property type="match status" value="1"/>
</dbReference>
<dbReference type="AlphaFoldDB" id="A0A2S9Q038"/>
<keyword evidence="3" id="KW-0808">Transferase</keyword>
<dbReference type="Proteomes" id="UP000239322">
    <property type="component" value="Unassembled WGS sequence"/>
</dbReference>